<feature type="chain" id="PRO_5035920657" description="Secreted protein" evidence="1">
    <location>
        <begin position="32"/>
        <end position="86"/>
    </location>
</feature>
<feature type="signal peptide" evidence="1">
    <location>
        <begin position="1"/>
        <end position="31"/>
    </location>
</feature>
<accession>A0A8T1TTR9</accession>
<evidence type="ECO:0000256" key="1">
    <source>
        <dbReference type="SAM" id="SignalP"/>
    </source>
</evidence>
<comment type="caution">
    <text evidence="2">The sequence shown here is derived from an EMBL/GenBank/DDBJ whole genome shotgun (WGS) entry which is preliminary data.</text>
</comment>
<organism evidence="2 3">
    <name type="scientific">Phytophthora cactorum</name>
    <dbReference type="NCBI Taxonomy" id="29920"/>
    <lineage>
        <taxon>Eukaryota</taxon>
        <taxon>Sar</taxon>
        <taxon>Stramenopiles</taxon>
        <taxon>Oomycota</taxon>
        <taxon>Peronosporomycetes</taxon>
        <taxon>Peronosporales</taxon>
        <taxon>Peronosporaceae</taxon>
        <taxon>Phytophthora</taxon>
    </lineage>
</organism>
<name>A0A8T1TTR9_9STRA</name>
<protein>
    <recommendedName>
        <fullName evidence="4">Secreted protein</fullName>
    </recommendedName>
</protein>
<gene>
    <name evidence="2" type="ORF">JG687_00017233</name>
</gene>
<reference evidence="2" key="1">
    <citation type="submission" date="2021-01" db="EMBL/GenBank/DDBJ databases">
        <title>Phytophthora aleatoria, a newly-described species from Pinus radiata is distinct from Phytophthora cactorum isolates based on comparative genomics.</title>
        <authorList>
            <person name="Mcdougal R."/>
            <person name="Panda P."/>
            <person name="Williams N."/>
            <person name="Studholme D.J."/>
        </authorList>
    </citation>
    <scope>NUCLEOTIDE SEQUENCE</scope>
    <source>
        <strain evidence="2">NZFS 3830</strain>
    </source>
</reference>
<evidence type="ECO:0000313" key="3">
    <source>
        <dbReference type="Proteomes" id="UP000688947"/>
    </source>
</evidence>
<dbReference type="EMBL" id="JAENGZ010001944">
    <property type="protein sequence ID" value="KAG6945537.1"/>
    <property type="molecule type" value="Genomic_DNA"/>
</dbReference>
<proteinExistence type="predicted"/>
<evidence type="ECO:0000313" key="2">
    <source>
        <dbReference type="EMBL" id="KAG6945537.1"/>
    </source>
</evidence>
<dbReference type="AlphaFoldDB" id="A0A8T1TTR9"/>
<keyword evidence="1" id="KW-0732">Signal</keyword>
<sequence>MRALHFTTWSPWLDLMTRMRILLVLLKLLRRQLPAGFEMIPRSTPLPVILLTRKPFVPQPMVQAQLVVLETFPRLHDLVFLVTKER</sequence>
<dbReference type="Proteomes" id="UP000688947">
    <property type="component" value="Unassembled WGS sequence"/>
</dbReference>
<evidence type="ECO:0008006" key="4">
    <source>
        <dbReference type="Google" id="ProtNLM"/>
    </source>
</evidence>